<dbReference type="SMART" id="SM00982">
    <property type="entry name" value="TRCF"/>
    <property type="match status" value="1"/>
</dbReference>
<dbReference type="PANTHER" id="PTHR47964:SF1">
    <property type="entry name" value="ATP-DEPENDENT DNA HELICASE HOMOLOG RECG, CHLOROPLASTIC"/>
    <property type="match status" value="1"/>
</dbReference>
<dbReference type="InterPro" id="IPR047112">
    <property type="entry name" value="RecG/Mfd"/>
</dbReference>
<name>A0ABT1CAP7_9HYPH</name>
<organism evidence="13 14">
    <name type="scientific">Mesorhizobium liriopis</name>
    <dbReference type="NCBI Taxonomy" id="2953882"/>
    <lineage>
        <taxon>Bacteria</taxon>
        <taxon>Pseudomonadati</taxon>
        <taxon>Pseudomonadota</taxon>
        <taxon>Alphaproteobacteria</taxon>
        <taxon>Hyphomicrobiales</taxon>
        <taxon>Phyllobacteriaceae</taxon>
        <taxon>Mesorhizobium</taxon>
    </lineage>
</organism>
<dbReference type="Pfam" id="PF02559">
    <property type="entry name" value="CarD_TRCF_RID"/>
    <property type="match status" value="1"/>
</dbReference>
<dbReference type="Proteomes" id="UP001205906">
    <property type="component" value="Unassembled WGS sequence"/>
</dbReference>
<protein>
    <recommendedName>
        <fullName evidence="9">Transcription-repair-coupling factor</fullName>
        <shortName evidence="9">TRCF</shortName>
        <ecNumber evidence="9">3.6.4.-</ecNumber>
    </recommendedName>
</protein>
<dbReference type="Gene3D" id="2.40.10.170">
    <property type="match status" value="1"/>
</dbReference>
<dbReference type="PROSITE" id="PS51194">
    <property type="entry name" value="HELICASE_CTER"/>
    <property type="match status" value="1"/>
</dbReference>
<keyword evidence="8 9" id="KW-0234">DNA repair</keyword>
<feature type="domain" description="Helicase C-terminal" evidence="12">
    <location>
        <begin position="774"/>
        <end position="928"/>
    </location>
</feature>
<evidence type="ECO:0000256" key="8">
    <source>
        <dbReference type="ARBA" id="ARBA00023204"/>
    </source>
</evidence>
<evidence type="ECO:0000256" key="2">
    <source>
        <dbReference type="ARBA" id="ARBA00022741"/>
    </source>
</evidence>
<evidence type="ECO:0000259" key="11">
    <source>
        <dbReference type="PROSITE" id="PS51192"/>
    </source>
</evidence>
<comment type="function">
    <text evidence="9">Couples transcription and DNA repair by recognizing RNA polymerase (RNAP) stalled at DNA lesions. Mediates ATP-dependent release of RNAP and its truncated transcript from the DNA, and recruitment of nucleotide excision repair machinery to the damaged site.</text>
</comment>
<keyword evidence="4 9" id="KW-0378">Hydrolase</keyword>
<evidence type="ECO:0000256" key="4">
    <source>
        <dbReference type="ARBA" id="ARBA00022801"/>
    </source>
</evidence>
<reference evidence="13 14" key="1">
    <citation type="submission" date="2022-06" db="EMBL/GenBank/DDBJ databases">
        <title>Mesorhizobium sp. strain RP14 Genome sequencing and assembly.</title>
        <authorList>
            <person name="Kim I."/>
        </authorList>
    </citation>
    <scope>NUCLEOTIDE SEQUENCE [LARGE SCALE GENOMIC DNA]</scope>
    <source>
        <strain evidence="14">RP14(2022)</strain>
    </source>
</reference>
<evidence type="ECO:0000256" key="5">
    <source>
        <dbReference type="ARBA" id="ARBA00022806"/>
    </source>
</evidence>
<dbReference type="InterPro" id="IPR036101">
    <property type="entry name" value="CarD-like/TRCF_RID_sf"/>
</dbReference>
<comment type="similarity">
    <text evidence="9">In the C-terminal section; belongs to the helicase family. RecG subfamily.</text>
</comment>
<evidence type="ECO:0000256" key="7">
    <source>
        <dbReference type="ARBA" id="ARBA00023125"/>
    </source>
</evidence>
<dbReference type="InterPro" id="IPR005118">
    <property type="entry name" value="TRCF_C"/>
</dbReference>
<keyword evidence="14" id="KW-1185">Reference proteome</keyword>
<dbReference type="InterPro" id="IPR037235">
    <property type="entry name" value="TRCF-like_C_D7"/>
</dbReference>
<dbReference type="RefSeq" id="WP_252821906.1">
    <property type="nucleotide sequence ID" value="NZ_JAMXQS010000009.1"/>
</dbReference>
<dbReference type="SMART" id="SM01058">
    <property type="entry name" value="CarD_TRCF"/>
    <property type="match status" value="1"/>
</dbReference>
<feature type="compositionally biased region" description="Low complexity" evidence="10">
    <location>
        <begin position="15"/>
        <end position="29"/>
    </location>
</feature>
<keyword evidence="7 9" id="KW-0238">DNA-binding</keyword>
<dbReference type="Pfam" id="PF00271">
    <property type="entry name" value="Helicase_C"/>
    <property type="match status" value="1"/>
</dbReference>
<dbReference type="PANTHER" id="PTHR47964">
    <property type="entry name" value="ATP-DEPENDENT DNA HELICASE HOMOLOG RECG, CHLOROPLASTIC"/>
    <property type="match status" value="1"/>
</dbReference>
<dbReference type="EMBL" id="JAMXQS010000009">
    <property type="protein sequence ID" value="MCO6051897.1"/>
    <property type="molecule type" value="Genomic_DNA"/>
</dbReference>
<dbReference type="SUPFAM" id="SSF143517">
    <property type="entry name" value="TRCF domain-like"/>
    <property type="match status" value="1"/>
</dbReference>
<feature type="region of interest" description="Disordered" evidence="10">
    <location>
        <begin position="1109"/>
        <end position="1129"/>
    </location>
</feature>
<dbReference type="Pfam" id="PF17757">
    <property type="entry name" value="UvrB_inter"/>
    <property type="match status" value="1"/>
</dbReference>
<dbReference type="Gene3D" id="3.40.50.11180">
    <property type="match status" value="1"/>
</dbReference>
<dbReference type="InterPro" id="IPR014001">
    <property type="entry name" value="Helicase_ATP-bd"/>
</dbReference>
<evidence type="ECO:0000256" key="1">
    <source>
        <dbReference type="ARBA" id="ARBA00022490"/>
    </source>
</evidence>
<keyword evidence="5 13" id="KW-0347">Helicase</keyword>
<comment type="similarity">
    <text evidence="9">In the N-terminal section; belongs to the UvrB family.</text>
</comment>
<dbReference type="EC" id="3.6.4.-" evidence="9"/>
<dbReference type="Gene3D" id="3.90.1150.50">
    <property type="entry name" value="Transcription-repair-coupling factor, D7 domain"/>
    <property type="match status" value="1"/>
</dbReference>
<dbReference type="Gene3D" id="3.30.2060.10">
    <property type="entry name" value="Penicillin-binding protein 1b domain"/>
    <property type="match status" value="1"/>
</dbReference>
<dbReference type="InterPro" id="IPR004576">
    <property type="entry name" value="Mfd"/>
</dbReference>
<dbReference type="InterPro" id="IPR011545">
    <property type="entry name" value="DEAD/DEAH_box_helicase_dom"/>
</dbReference>
<proteinExistence type="inferred from homology"/>
<evidence type="ECO:0000313" key="14">
    <source>
        <dbReference type="Proteomes" id="UP001205906"/>
    </source>
</evidence>
<dbReference type="GO" id="GO:0004386">
    <property type="term" value="F:helicase activity"/>
    <property type="evidence" value="ECO:0007669"/>
    <property type="project" value="UniProtKB-KW"/>
</dbReference>
<sequence>MDLAPQAETSSEVVGAAAPASGGLPPQSALEKHGKSLPASALAARLVDLVSEAQADGVFFLARGEHEAEEIAHSFAGMMPNAEIILLPPWDCLPYDRVSPSRESMGRRASALCAMAKKAEGPRLVVLSPEAALQRILPPADIAEGFTEIQTGTVLDLAEFEARLQDCGYVLDERVDEPGEAALMGQVVDVFSSDSARPVRLLLDEAGAITGIRFYDPVTQRTDEPVEHVRLAPACELAPQSPEDRAEAAGRGMEERIVASAKALSTVFALMPKAKIIHDAEIEERLRAAIDLCDDARRARDTQKGRKASKEEFYLGWTEWRKLSLKRASAIAVEGLETLPAFLLDRDPVKAAAEFIGEATEDGFRVAICALDGELDRLGKALARRLKRKPEAVADWNALFEPPAGAFLEAELDLAHGFIDRSTRLAVLTPLDVYGARLQKSTGRSAVSLTSEPELRIGDVVLHEDHGVAVLRALETIETEGRTQDVVRLEYHDEATLLAPVEEFGRIWRYGAEEDAVSLDRLKGDGWTRRRAEVSAEIAETAAKLVALAAERQDARVEPMAPPRGTYARFAARFPYPETPDQTAAIESVLDDLASGTVMNRLVCGDVGFGKTEVALRAAAVVALNGRQVAVVAPTTVLARQHFETFSRRFEGTGVSVTLLSRGVSTAEAKQAKEGLADGSVGIVIGTQAIAAKDVRFHDLGLLVIDEEHRFGVKLKEQLRGLSSRLHVLSMSATPIPRTLAGAMVGVQEASLLSNPPARRRPVRTELAPCDPASVKTALLREKRRDGQSFCVVPRIADIEPTAAILARLVPELSVLTVHGEMDAGAMDDAMMRFAHGEADILLSTNIIETGLDVPRANTILIWRADRFGMAQLHQLRGRVGRGRAQGSAYLLTEAEQEVSAETRSRLSTLLAFDRLGSGLAISARDLDLRGAGDLVGEEQAGHMKLIGVSLYQRLLARAVNEKRGEGGELVFEPEIALEMAGSFPADYVSEAIIRLNLYSRLQRLEDDGDIDAFAEELEDRFGPLPPETQTLLELARLKLAAVEAGIAKLSAGPLALAVEFRHPRKMNWDRLARIKDCARSEERLICRRKTEPGENRLETVRALTDALASHRSRRSEASADARKHLEAA</sequence>
<dbReference type="InterPro" id="IPR001650">
    <property type="entry name" value="Helicase_C-like"/>
</dbReference>
<dbReference type="Pfam" id="PF00270">
    <property type="entry name" value="DEAD"/>
    <property type="match status" value="1"/>
</dbReference>
<evidence type="ECO:0000259" key="12">
    <source>
        <dbReference type="PROSITE" id="PS51194"/>
    </source>
</evidence>
<dbReference type="Gene3D" id="3.40.50.300">
    <property type="entry name" value="P-loop containing nucleotide triphosphate hydrolases"/>
    <property type="match status" value="2"/>
</dbReference>
<dbReference type="InterPro" id="IPR027417">
    <property type="entry name" value="P-loop_NTPase"/>
</dbReference>
<evidence type="ECO:0000256" key="6">
    <source>
        <dbReference type="ARBA" id="ARBA00022840"/>
    </source>
</evidence>
<comment type="caution">
    <text evidence="13">The sequence shown here is derived from an EMBL/GenBank/DDBJ whole genome shotgun (WGS) entry which is preliminary data.</text>
</comment>
<comment type="subcellular location">
    <subcellularLocation>
        <location evidence="9">Cytoplasm</location>
    </subcellularLocation>
</comment>
<keyword evidence="1 9" id="KW-0963">Cytoplasm</keyword>
<gene>
    <name evidence="9" type="primary">mfd</name>
    <name evidence="13" type="ORF">NGM99_19090</name>
</gene>
<dbReference type="PROSITE" id="PS51192">
    <property type="entry name" value="HELICASE_ATP_BIND_1"/>
    <property type="match status" value="1"/>
</dbReference>
<feature type="region of interest" description="Disordered" evidence="10">
    <location>
        <begin position="1"/>
        <end position="32"/>
    </location>
</feature>
<dbReference type="HAMAP" id="MF_00969">
    <property type="entry name" value="TRCF"/>
    <property type="match status" value="1"/>
</dbReference>
<keyword evidence="3 9" id="KW-0227">DNA damage</keyword>
<evidence type="ECO:0000313" key="13">
    <source>
        <dbReference type="EMBL" id="MCO6051897.1"/>
    </source>
</evidence>
<dbReference type="InterPro" id="IPR041471">
    <property type="entry name" value="UvrB_inter"/>
</dbReference>
<accession>A0ABT1CAP7</accession>
<keyword evidence="6 9" id="KW-0067">ATP-binding</keyword>
<dbReference type="InterPro" id="IPR003711">
    <property type="entry name" value="CarD-like/TRCF_RID"/>
</dbReference>
<dbReference type="SMART" id="SM00490">
    <property type="entry name" value="HELICc"/>
    <property type="match status" value="1"/>
</dbReference>
<keyword evidence="2 9" id="KW-0547">Nucleotide-binding</keyword>
<dbReference type="SUPFAM" id="SSF141259">
    <property type="entry name" value="CarD-like"/>
    <property type="match status" value="1"/>
</dbReference>
<feature type="compositionally biased region" description="Basic and acidic residues" evidence="10">
    <location>
        <begin position="1115"/>
        <end position="1129"/>
    </location>
</feature>
<dbReference type="Pfam" id="PF03461">
    <property type="entry name" value="TRCF"/>
    <property type="match status" value="1"/>
</dbReference>
<evidence type="ECO:0000256" key="9">
    <source>
        <dbReference type="HAMAP-Rule" id="MF_00969"/>
    </source>
</evidence>
<evidence type="ECO:0000256" key="10">
    <source>
        <dbReference type="SAM" id="MobiDB-lite"/>
    </source>
</evidence>
<dbReference type="SUPFAM" id="SSF52540">
    <property type="entry name" value="P-loop containing nucleoside triphosphate hydrolases"/>
    <property type="match status" value="4"/>
</dbReference>
<feature type="domain" description="Helicase ATP-binding" evidence="11">
    <location>
        <begin position="592"/>
        <end position="753"/>
    </location>
</feature>
<dbReference type="SMART" id="SM00487">
    <property type="entry name" value="DEXDc"/>
    <property type="match status" value="1"/>
</dbReference>
<evidence type="ECO:0000256" key="3">
    <source>
        <dbReference type="ARBA" id="ARBA00022763"/>
    </source>
</evidence>